<dbReference type="Proteomes" id="UP000318093">
    <property type="component" value="Unassembled WGS sequence"/>
</dbReference>
<comment type="caution">
    <text evidence="3">The sequence shown here is derived from an EMBL/GenBank/DDBJ whole genome shotgun (WGS) entry which is preliminary data.</text>
</comment>
<protein>
    <submittedName>
        <fullName evidence="3">DUF1679 domain-containing protein</fullName>
    </submittedName>
</protein>
<feature type="region of interest" description="Disordered" evidence="1">
    <location>
        <begin position="1"/>
        <end position="27"/>
    </location>
</feature>
<proteinExistence type="predicted"/>
<name>A0A537JCX4_9BACT</name>
<evidence type="ECO:0000256" key="1">
    <source>
        <dbReference type="SAM" id="MobiDB-lite"/>
    </source>
</evidence>
<accession>A0A537JCX4</accession>
<dbReference type="SUPFAM" id="SSF56112">
    <property type="entry name" value="Protein kinase-like (PK-like)"/>
    <property type="match status" value="1"/>
</dbReference>
<sequence length="356" mass="41099">MAERARVAQRGPRAASGGEAPDGGRMTRVMRGTLEDGLSRLRGRRVRIRELRRRALRTSRSFRTERVRVILDGGESVRVFFKDLDPRHQTEKAQQVRAFDFAPGRREVRMYQSVLSPARFGTPHLYASRWEPEQDIYWLFLEDAGSTLVRNSHDMTPWVAAARWIARFHAATRSLPDSQTGFLPQFDRRHYRRCADTVQRILPDLDARERRVVGRGLDCYAGQIDRLSALPRNVIHGQFFGQNIVLRRGGPVHAIAVVDWESAAMGPGLFDLASLTAGRWTREQRQSMWAAYVAQYQNETGQQIDRESFRRDLCTVALYQSLEWIGWWGSHRRLSRDFSNFLKELESALAQHSMRC</sequence>
<evidence type="ECO:0000313" key="3">
    <source>
        <dbReference type="EMBL" id="TMI81398.1"/>
    </source>
</evidence>
<dbReference type="InterPro" id="IPR002575">
    <property type="entry name" value="Aminoglycoside_PTrfase"/>
</dbReference>
<dbReference type="InterPro" id="IPR011009">
    <property type="entry name" value="Kinase-like_dom_sf"/>
</dbReference>
<evidence type="ECO:0000313" key="4">
    <source>
        <dbReference type="Proteomes" id="UP000318093"/>
    </source>
</evidence>
<gene>
    <name evidence="3" type="ORF">E6H03_07065</name>
</gene>
<dbReference type="EMBL" id="VBAN01000211">
    <property type="protein sequence ID" value="TMI81398.1"/>
    <property type="molecule type" value="Genomic_DNA"/>
</dbReference>
<dbReference type="Gene3D" id="3.90.1200.10">
    <property type="match status" value="1"/>
</dbReference>
<dbReference type="Pfam" id="PF01636">
    <property type="entry name" value="APH"/>
    <property type="match status" value="1"/>
</dbReference>
<evidence type="ECO:0000259" key="2">
    <source>
        <dbReference type="Pfam" id="PF01636"/>
    </source>
</evidence>
<organism evidence="3 4">
    <name type="scientific">Candidatus Segetimicrobium genomatis</name>
    <dbReference type="NCBI Taxonomy" id="2569760"/>
    <lineage>
        <taxon>Bacteria</taxon>
        <taxon>Bacillati</taxon>
        <taxon>Candidatus Sysuimicrobiota</taxon>
        <taxon>Candidatus Sysuimicrobiia</taxon>
        <taxon>Candidatus Sysuimicrobiales</taxon>
        <taxon>Candidatus Segetimicrobiaceae</taxon>
        <taxon>Candidatus Segetimicrobium</taxon>
    </lineage>
</organism>
<dbReference type="AlphaFoldDB" id="A0A537JCX4"/>
<reference evidence="3 4" key="1">
    <citation type="journal article" date="2019" name="Nat. Microbiol.">
        <title>Mediterranean grassland soil C-N compound turnover is dependent on rainfall and depth, and is mediated by genomically divergent microorganisms.</title>
        <authorList>
            <person name="Diamond S."/>
            <person name="Andeer P.F."/>
            <person name="Li Z."/>
            <person name="Crits-Christoph A."/>
            <person name="Burstein D."/>
            <person name="Anantharaman K."/>
            <person name="Lane K.R."/>
            <person name="Thomas B.C."/>
            <person name="Pan C."/>
            <person name="Northen T.R."/>
            <person name="Banfield J.F."/>
        </authorList>
    </citation>
    <scope>NUCLEOTIDE SEQUENCE [LARGE SCALE GENOMIC DNA]</scope>
    <source>
        <strain evidence="3">NP_6</strain>
    </source>
</reference>
<feature type="domain" description="Aminoglycoside phosphotransferase" evidence="2">
    <location>
        <begin position="106"/>
        <end position="299"/>
    </location>
</feature>